<comment type="subcellular location">
    <subcellularLocation>
        <location evidence="1">Nucleus</location>
    </subcellularLocation>
</comment>
<dbReference type="InterPro" id="IPR013087">
    <property type="entry name" value="Znf_C2H2_type"/>
</dbReference>
<dbReference type="GO" id="GO:0000981">
    <property type="term" value="F:DNA-binding transcription factor activity, RNA polymerase II-specific"/>
    <property type="evidence" value="ECO:0007669"/>
    <property type="project" value="TreeGrafter"/>
</dbReference>
<dbReference type="PANTHER" id="PTHR23226">
    <property type="entry name" value="ZINC FINGER AND SCAN DOMAIN-CONTAINING"/>
    <property type="match status" value="1"/>
</dbReference>
<name>A0AA97NAY5_9PASS</name>
<evidence type="ECO:0000256" key="7">
    <source>
        <dbReference type="ARBA" id="ARBA00023015"/>
    </source>
</evidence>
<keyword evidence="3" id="KW-0479">Metal-binding</keyword>
<evidence type="ECO:0000256" key="9">
    <source>
        <dbReference type="ARBA" id="ARBA00023163"/>
    </source>
</evidence>
<dbReference type="InterPro" id="IPR036236">
    <property type="entry name" value="Znf_C2H2_sf"/>
</dbReference>
<keyword evidence="6" id="KW-0862">Zinc</keyword>
<feature type="region of interest" description="Disordered" evidence="12">
    <location>
        <begin position="1"/>
        <end position="31"/>
    </location>
</feature>
<evidence type="ECO:0000256" key="6">
    <source>
        <dbReference type="ARBA" id="ARBA00022833"/>
    </source>
</evidence>
<evidence type="ECO:0000256" key="11">
    <source>
        <dbReference type="PROSITE-ProRule" id="PRU00042"/>
    </source>
</evidence>
<feature type="domain" description="C2H2-type" evidence="13">
    <location>
        <begin position="44"/>
        <end position="71"/>
    </location>
</feature>
<dbReference type="AlphaFoldDB" id="A0AA97NAY5"/>
<keyword evidence="4" id="KW-0677">Repeat</keyword>
<feature type="non-terminal residue" evidence="14">
    <location>
        <position position="1"/>
    </location>
</feature>
<evidence type="ECO:0000313" key="14">
    <source>
        <dbReference type="EMBL" id="NXF00194.1"/>
    </source>
</evidence>
<dbReference type="FunFam" id="3.30.160.60:FF:000725">
    <property type="entry name" value="zinc finger protein 205 isoform X1"/>
    <property type="match status" value="1"/>
</dbReference>
<keyword evidence="7" id="KW-0805">Transcription regulation</keyword>
<evidence type="ECO:0000256" key="4">
    <source>
        <dbReference type="ARBA" id="ARBA00022737"/>
    </source>
</evidence>
<evidence type="ECO:0000256" key="3">
    <source>
        <dbReference type="ARBA" id="ARBA00022723"/>
    </source>
</evidence>
<dbReference type="GO" id="GO:0005634">
    <property type="term" value="C:nucleus"/>
    <property type="evidence" value="ECO:0007669"/>
    <property type="project" value="UniProtKB-SubCell"/>
</dbReference>
<reference evidence="14" key="1">
    <citation type="submission" date="2022-12" db="EMBL/GenBank/DDBJ databases">
        <title>Bird 10,000 Genomes (B10K) Project - Family phase.</title>
        <authorList>
            <person name="Zhang G."/>
        </authorList>
    </citation>
    <scope>NUCLEOTIDE SEQUENCE</scope>
    <source>
        <strain evidence="14">B10K-CU-030-46</strain>
        <tissue evidence="14">Muscle</tissue>
    </source>
</reference>
<dbReference type="PANTHER" id="PTHR23226:SF416">
    <property type="entry name" value="FI01424P"/>
    <property type="match status" value="1"/>
</dbReference>
<dbReference type="GO" id="GO:0000978">
    <property type="term" value="F:RNA polymerase II cis-regulatory region sequence-specific DNA binding"/>
    <property type="evidence" value="ECO:0007669"/>
    <property type="project" value="TreeGrafter"/>
</dbReference>
<dbReference type="Gene3D" id="3.30.160.60">
    <property type="entry name" value="Classic Zinc Finger"/>
    <property type="match status" value="2"/>
</dbReference>
<feature type="domain" description="C2H2-type" evidence="13">
    <location>
        <begin position="16"/>
        <end position="43"/>
    </location>
</feature>
<evidence type="ECO:0000259" key="13">
    <source>
        <dbReference type="PROSITE" id="PS50157"/>
    </source>
</evidence>
<dbReference type="Pfam" id="PF00096">
    <property type="entry name" value="zf-C2H2"/>
    <property type="match status" value="1"/>
</dbReference>
<keyword evidence="15" id="KW-1185">Reference proteome</keyword>
<evidence type="ECO:0000256" key="10">
    <source>
        <dbReference type="ARBA" id="ARBA00023242"/>
    </source>
</evidence>
<dbReference type="SUPFAM" id="SSF57667">
    <property type="entry name" value="beta-beta-alpha zinc fingers"/>
    <property type="match status" value="1"/>
</dbReference>
<evidence type="ECO:0000256" key="5">
    <source>
        <dbReference type="ARBA" id="ARBA00022771"/>
    </source>
</evidence>
<keyword evidence="5 11" id="KW-0863">Zinc-finger</keyword>
<keyword evidence="10" id="KW-0539">Nucleus</keyword>
<sequence>RGSKPSPGSSEEERPTLCREGGQSFSQSSDLVVHEQLQDGEKPHRCLECGKSFSWSSRLIIHQRIHTGECPYKCGE</sequence>
<keyword evidence="9" id="KW-0804">Transcription</keyword>
<gene>
    <name evidence="14" type="primary">Znf879</name>
    <name evidence="14" type="ORF">MENNOV_R16318</name>
</gene>
<evidence type="ECO:0000256" key="12">
    <source>
        <dbReference type="SAM" id="MobiDB-lite"/>
    </source>
</evidence>
<proteinExistence type="inferred from homology"/>
<evidence type="ECO:0000256" key="1">
    <source>
        <dbReference type="ARBA" id="ARBA00004123"/>
    </source>
</evidence>
<keyword evidence="8" id="KW-0238">DNA-binding</keyword>
<dbReference type="EMBL" id="VWPS01001476">
    <property type="protein sequence ID" value="NXF00194.1"/>
    <property type="molecule type" value="Genomic_DNA"/>
</dbReference>
<evidence type="ECO:0000256" key="8">
    <source>
        <dbReference type="ARBA" id="ARBA00023125"/>
    </source>
</evidence>
<evidence type="ECO:0000313" key="15">
    <source>
        <dbReference type="Proteomes" id="UP000521578"/>
    </source>
</evidence>
<comment type="similarity">
    <text evidence="2">Belongs to the krueppel C2H2-type zinc-finger protein family.</text>
</comment>
<dbReference type="PROSITE" id="PS00028">
    <property type="entry name" value="ZINC_FINGER_C2H2_1"/>
    <property type="match status" value="1"/>
</dbReference>
<dbReference type="PROSITE" id="PS50157">
    <property type="entry name" value="ZINC_FINGER_C2H2_2"/>
    <property type="match status" value="2"/>
</dbReference>
<dbReference type="GO" id="GO:0008270">
    <property type="term" value="F:zinc ion binding"/>
    <property type="evidence" value="ECO:0007669"/>
    <property type="project" value="UniProtKB-KW"/>
</dbReference>
<accession>A0AA97NAY5</accession>
<protein>
    <submittedName>
        <fullName evidence="14">ZN879 protein</fullName>
    </submittedName>
</protein>
<organism evidence="14">
    <name type="scientific">Menura novaehollandiae</name>
    <name type="common">superb lyrebird</name>
    <dbReference type="NCBI Taxonomy" id="47692"/>
    <lineage>
        <taxon>Eukaryota</taxon>
        <taxon>Metazoa</taxon>
        <taxon>Chordata</taxon>
        <taxon>Craniata</taxon>
        <taxon>Vertebrata</taxon>
        <taxon>Euteleostomi</taxon>
        <taxon>Archelosauria</taxon>
        <taxon>Archosauria</taxon>
        <taxon>Dinosauria</taxon>
        <taxon>Saurischia</taxon>
        <taxon>Theropoda</taxon>
        <taxon>Coelurosauria</taxon>
        <taxon>Aves</taxon>
        <taxon>Neognathae</taxon>
        <taxon>Neoaves</taxon>
        <taxon>Telluraves</taxon>
        <taxon>Australaves</taxon>
        <taxon>Passeriformes</taxon>
        <taxon>Menuridae</taxon>
        <taxon>Menura</taxon>
    </lineage>
</organism>
<feature type="non-terminal residue" evidence="14">
    <location>
        <position position="76"/>
    </location>
</feature>
<dbReference type="SMART" id="SM00355">
    <property type="entry name" value="ZnF_C2H2"/>
    <property type="match status" value="1"/>
</dbReference>
<dbReference type="Proteomes" id="UP000521578">
    <property type="component" value="Unassembled WGS sequence"/>
</dbReference>
<evidence type="ECO:0000256" key="2">
    <source>
        <dbReference type="ARBA" id="ARBA00006991"/>
    </source>
</evidence>
<comment type="caution">
    <text evidence="14">The sequence shown here is derived from an EMBL/GenBank/DDBJ whole genome shotgun (WGS) entry which is preliminary data.</text>
</comment>